<evidence type="ECO:0000259" key="5">
    <source>
        <dbReference type="PROSITE" id="PS50600"/>
    </source>
</evidence>
<evidence type="ECO:0000256" key="4">
    <source>
        <dbReference type="ARBA" id="ARBA00022807"/>
    </source>
</evidence>
<dbReference type="AlphaFoldDB" id="A0A0W8CPC3"/>
<reference evidence="6 7" key="1">
    <citation type="submission" date="2015-11" db="EMBL/GenBank/DDBJ databases">
        <title>Genomes and virulence difference between two physiological races of Phytophthora nicotianae.</title>
        <authorList>
            <person name="Liu H."/>
            <person name="Ma X."/>
            <person name="Yu H."/>
            <person name="Fang D."/>
            <person name="Li Y."/>
            <person name="Wang X."/>
            <person name="Wang W."/>
            <person name="Dong Y."/>
            <person name="Xiao B."/>
        </authorList>
    </citation>
    <scope>NUCLEOTIDE SEQUENCE [LARGE SCALE GENOMIC DNA]</scope>
    <source>
        <strain evidence="7">race 0</strain>
    </source>
</reference>
<comment type="similarity">
    <text evidence="1">Belongs to the peptidase C48 family.</text>
</comment>
<dbReference type="Gene3D" id="3.40.395.10">
    <property type="entry name" value="Adenoviral Proteinase, Chain A"/>
    <property type="match status" value="1"/>
</dbReference>
<dbReference type="PANTHER" id="PTHR12606">
    <property type="entry name" value="SENTRIN/SUMO-SPECIFIC PROTEASE"/>
    <property type="match status" value="1"/>
</dbReference>
<dbReference type="InterPro" id="IPR038765">
    <property type="entry name" value="Papain-like_cys_pep_sf"/>
</dbReference>
<dbReference type="PROSITE" id="PS50600">
    <property type="entry name" value="ULP_PROTEASE"/>
    <property type="match status" value="1"/>
</dbReference>
<name>A0A0W8CPC3_PHYNI</name>
<keyword evidence="2" id="KW-0645">Protease</keyword>
<dbReference type="STRING" id="4790.A0A0W8CPC3"/>
<evidence type="ECO:0000313" key="6">
    <source>
        <dbReference type="EMBL" id="KUF85458.1"/>
    </source>
</evidence>
<dbReference type="Proteomes" id="UP000052943">
    <property type="component" value="Unassembled WGS sequence"/>
</dbReference>
<proteinExistence type="inferred from homology"/>
<dbReference type="Pfam" id="PF02902">
    <property type="entry name" value="Peptidase_C48"/>
    <property type="match status" value="1"/>
</dbReference>
<gene>
    <name evidence="6" type="ORF">AM587_10010122</name>
</gene>
<evidence type="ECO:0000256" key="3">
    <source>
        <dbReference type="ARBA" id="ARBA00022801"/>
    </source>
</evidence>
<protein>
    <recommendedName>
        <fullName evidence="5">Ubiquitin-like protease family profile domain-containing protein</fullName>
    </recommendedName>
</protein>
<keyword evidence="4" id="KW-0788">Thiol protease</keyword>
<evidence type="ECO:0000256" key="2">
    <source>
        <dbReference type="ARBA" id="ARBA00022670"/>
    </source>
</evidence>
<sequence>MCPPVDTNAECWVITVASVGDFTHQQLLPVQYVWSLVDASEKGMNCYSWLMSIADEQICYEETAAVAKRMLDAWLKERLPGFGEGVDIEWAHLYCARNGCWYNDNLITAYGKMVEGVYGNNTTILLPPMKTPVPKTPKKGMRVPPTTLSLITAASSGRIFLPLNINGTHWTCIVVDGSTQTVCCYDSTDKRANHNLLAQLADEIVKKSLTKAFSVTVVHSPIQKDDFNCGVFICLYFWRRFWKGAGSDYTEKGLLRRRWDILRTIMEFSDEIKEKEKVTE</sequence>
<dbReference type="SUPFAM" id="SSF54001">
    <property type="entry name" value="Cysteine proteinases"/>
    <property type="match status" value="1"/>
</dbReference>
<comment type="caution">
    <text evidence="6">The sequence shown here is derived from an EMBL/GenBank/DDBJ whole genome shotgun (WGS) entry which is preliminary data.</text>
</comment>
<dbReference type="GO" id="GO:0005634">
    <property type="term" value="C:nucleus"/>
    <property type="evidence" value="ECO:0007669"/>
    <property type="project" value="TreeGrafter"/>
</dbReference>
<evidence type="ECO:0000313" key="7">
    <source>
        <dbReference type="Proteomes" id="UP000052943"/>
    </source>
</evidence>
<accession>A0A0W8CPC3</accession>
<organism evidence="6 7">
    <name type="scientific">Phytophthora nicotianae</name>
    <name type="common">Potato buckeye rot agent</name>
    <name type="synonym">Phytophthora parasitica</name>
    <dbReference type="NCBI Taxonomy" id="4792"/>
    <lineage>
        <taxon>Eukaryota</taxon>
        <taxon>Sar</taxon>
        <taxon>Stramenopiles</taxon>
        <taxon>Oomycota</taxon>
        <taxon>Peronosporomycetes</taxon>
        <taxon>Peronosporales</taxon>
        <taxon>Peronosporaceae</taxon>
        <taxon>Phytophthora</taxon>
    </lineage>
</organism>
<evidence type="ECO:0000256" key="1">
    <source>
        <dbReference type="ARBA" id="ARBA00005234"/>
    </source>
</evidence>
<feature type="domain" description="Ubiquitin-like protease family profile" evidence="5">
    <location>
        <begin position="86"/>
        <end position="240"/>
    </location>
</feature>
<dbReference type="OrthoDB" id="102527at2759"/>
<keyword evidence="3" id="KW-0378">Hydrolase</keyword>
<dbReference type="GO" id="GO:0016926">
    <property type="term" value="P:protein desumoylation"/>
    <property type="evidence" value="ECO:0007669"/>
    <property type="project" value="TreeGrafter"/>
</dbReference>
<dbReference type="EMBL" id="LNFO01002524">
    <property type="protein sequence ID" value="KUF85458.1"/>
    <property type="molecule type" value="Genomic_DNA"/>
</dbReference>
<dbReference type="InterPro" id="IPR003653">
    <property type="entry name" value="Peptidase_C48_C"/>
</dbReference>
<dbReference type="PANTHER" id="PTHR12606:SF1">
    <property type="entry name" value="UBIQUITIN-LIKE-SPECIFIC PROTEASE 1A"/>
    <property type="match status" value="1"/>
</dbReference>
<dbReference type="GO" id="GO:0016929">
    <property type="term" value="F:deSUMOylase activity"/>
    <property type="evidence" value="ECO:0007669"/>
    <property type="project" value="TreeGrafter"/>
</dbReference>
<dbReference type="GO" id="GO:0006508">
    <property type="term" value="P:proteolysis"/>
    <property type="evidence" value="ECO:0007669"/>
    <property type="project" value="UniProtKB-KW"/>
</dbReference>